<accession>A0A975GU82</accession>
<gene>
    <name evidence="2" type="ORF">dnm_098700</name>
</gene>
<sequence>MRGATHVPRLFAPGNASFNPRPPCGERHPFPLHCPCYLRFQSTPPVRGATAFSVNIYICNNPVSIHAPRAGSDKEKALGRRKFGEVSIHAPRAGSDARGFLCGRGMRRVSIHAPRAGSDRERHRTDRARRRFNPRPPCGERHRRKPPSDRQRGVSIHAPRAGSDPTQTAERQATRSFNPRPPCGERQHKNDQKTTRKSFNPRPPCGERPFSSFRLSDDSFNPRPPCGERLGFVFTCRMLARFQSTPPVRGATLICRNPSLPKSVSIHAPRAGSDNSGA</sequence>
<dbReference type="AntiFam" id="ANF00272">
    <property type="entry name" value="Translation of CRISPR region"/>
</dbReference>
<keyword evidence="3" id="KW-1185">Reference proteome</keyword>
<feature type="compositionally biased region" description="Polar residues" evidence="1">
    <location>
        <begin position="164"/>
        <end position="177"/>
    </location>
</feature>
<dbReference type="Proteomes" id="UP000663722">
    <property type="component" value="Chromosome"/>
</dbReference>
<dbReference type="EMBL" id="CP061800">
    <property type="protein sequence ID" value="QTA93762.1"/>
    <property type="molecule type" value="Genomic_DNA"/>
</dbReference>
<evidence type="ECO:0000313" key="3">
    <source>
        <dbReference type="Proteomes" id="UP000663722"/>
    </source>
</evidence>
<feature type="region of interest" description="Disordered" evidence="1">
    <location>
        <begin position="111"/>
        <end position="224"/>
    </location>
</feature>
<proteinExistence type="predicted"/>
<reference evidence="2" key="1">
    <citation type="journal article" date="2021" name="Microb. Physiol.">
        <title>Proteogenomic Insights into the Physiology of Marine, Sulfate-Reducing, Filamentous Desulfonema limicola and Desulfonema magnum.</title>
        <authorList>
            <person name="Schnaars V."/>
            <person name="Wohlbrand L."/>
            <person name="Scheve S."/>
            <person name="Hinrichs C."/>
            <person name="Reinhardt R."/>
            <person name="Rabus R."/>
        </authorList>
    </citation>
    <scope>NUCLEOTIDE SEQUENCE</scope>
    <source>
        <strain evidence="2">4be13</strain>
    </source>
</reference>
<protein>
    <submittedName>
        <fullName evidence="2">Uncharacterized protein</fullName>
    </submittedName>
</protein>
<feature type="compositionally biased region" description="Basic and acidic residues" evidence="1">
    <location>
        <begin position="183"/>
        <end position="194"/>
    </location>
</feature>
<evidence type="ECO:0000256" key="1">
    <source>
        <dbReference type="SAM" id="MobiDB-lite"/>
    </source>
</evidence>
<dbReference type="AlphaFoldDB" id="A0A975GU82"/>
<organism evidence="2 3">
    <name type="scientific">Desulfonema magnum</name>
    <dbReference type="NCBI Taxonomy" id="45655"/>
    <lineage>
        <taxon>Bacteria</taxon>
        <taxon>Pseudomonadati</taxon>
        <taxon>Thermodesulfobacteriota</taxon>
        <taxon>Desulfobacteria</taxon>
        <taxon>Desulfobacterales</taxon>
        <taxon>Desulfococcaceae</taxon>
        <taxon>Desulfonema</taxon>
    </lineage>
</organism>
<name>A0A975GU82_9BACT</name>
<evidence type="ECO:0000313" key="2">
    <source>
        <dbReference type="EMBL" id="QTA93762.1"/>
    </source>
</evidence>
<dbReference type="KEGG" id="dmm:dnm_098700"/>